<name>A0A917BVH3_9PROT</name>
<accession>A0A917BVH3</accession>
<evidence type="ECO:0000313" key="1">
    <source>
        <dbReference type="EMBL" id="GGF58985.1"/>
    </source>
</evidence>
<reference evidence="1" key="2">
    <citation type="submission" date="2020-09" db="EMBL/GenBank/DDBJ databases">
        <authorList>
            <person name="Sun Q."/>
            <person name="Zhou Y."/>
        </authorList>
    </citation>
    <scope>NUCLEOTIDE SEQUENCE</scope>
    <source>
        <strain evidence="1">CGMCC 1.15254</strain>
    </source>
</reference>
<comment type="caution">
    <text evidence="1">The sequence shown here is derived from an EMBL/GenBank/DDBJ whole genome shotgun (WGS) entry which is preliminary data.</text>
</comment>
<keyword evidence="2" id="KW-1185">Reference proteome</keyword>
<sequence length="204" mass="22953">MLASPYHYKAYIFLSFTNLSQSREYPFMKRFLSSIRTLALIGTLPLFLVACDSLNPRPTELPNDRWDKIDKQQTVFGEGGLTFGGKDQKRQGQGGTGIGVNAYLWRATLDTVSFMPLASADPFGGVILTDWHSASNTPNERFKLNIYILDQALRADAIRVAAFRQMKNTNNEWQAVEMDPKAVTDIENAILTKARQLRSESLTQ</sequence>
<reference evidence="1" key="1">
    <citation type="journal article" date="2014" name="Int. J. Syst. Evol. Microbiol.">
        <title>Complete genome sequence of Corynebacterium casei LMG S-19264T (=DSM 44701T), isolated from a smear-ripened cheese.</title>
        <authorList>
            <consortium name="US DOE Joint Genome Institute (JGI-PGF)"/>
            <person name="Walter F."/>
            <person name="Albersmeier A."/>
            <person name="Kalinowski J."/>
            <person name="Ruckert C."/>
        </authorList>
    </citation>
    <scope>NUCLEOTIDE SEQUENCE</scope>
    <source>
        <strain evidence="1">CGMCC 1.15254</strain>
    </source>
</reference>
<evidence type="ECO:0000313" key="2">
    <source>
        <dbReference type="Proteomes" id="UP000632498"/>
    </source>
</evidence>
<gene>
    <name evidence="1" type="ORF">GCM10011332_10720</name>
</gene>
<proteinExistence type="predicted"/>
<dbReference type="InterPro" id="IPR021959">
    <property type="entry name" value="DUF3576"/>
</dbReference>
<evidence type="ECO:0008006" key="3">
    <source>
        <dbReference type="Google" id="ProtNLM"/>
    </source>
</evidence>
<dbReference type="Pfam" id="PF12100">
    <property type="entry name" value="DUF3576"/>
    <property type="match status" value="1"/>
</dbReference>
<organism evidence="1 2">
    <name type="scientific">Terasakiella brassicae</name>
    <dbReference type="NCBI Taxonomy" id="1634917"/>
    <lineage>
        <taxon>Bacteria</taxon>
        <taxon>Pseudomonadati</taxon>
        <taxon>Pseudomonadota</taxon>
        <taxon>Alphaproteobacteria</taxon>
        <taxon>Rhodospirillales</taxon>
        <taxon>Terasakiellaceae</taxon>
        <taxon>Terasakiella</taxon>
    </lineage>
</organism>
<dbReference type="Proteomes" id="UP000632498">
    <property type="component" value="Unassembled WGS sequence"/>
</dbReference>
<protein>
    <recommendedName>
        <fullName evidence="3">DUF3576 domain-containing protein</fullName>
    </recommendedName>
</protein>
<dbReference type="AlphaFoldDB" id="A0A917BVH3"/>
<dbReference type="EMBL" id="BMHV01000006">
    <property type="protein sequence ID" value="GGF58985.1"/>
    <property type="molecule type" value="Genomic_DNA"/>
</dbReference>